<dbReference type="PANTHER" id="PTHR38034">
    <property type="entry name" value="INNER MEMBRANE PROTEIN YPJD"/>
    <property type="match status" value="1"/>
</dbReference>
<dbReference type="InterPro" id="IPR002541">
    <property type="entry name" value="Cyt_c_assembly"/>
</dbReference>
<dbReference type="AlphaFoldDB" id="A0AAW8B3D2"/>
<feature type="transmembrane region" description="Helical" evidence="1">
    <location>
        <begin position="236"/>
        <end position="253"/>
    </location>
</feature>
<feature type="transmembrane region" description="Helical" evidence="1">
    <location>
        <begin position="89"/>
        <end position="109"/>
    </location>
</feature>
<organism evidence="3 4">
    <name type="scientific">Porticoccus litoralis</name>
    <dbReference type="NCBI Taxonomy" id="434086"/>
    <lineage>
        <taxon>Bacteria</taxon>
        <taxon>Pseudomonadati</taxon>
        <taxon>Pseudomonadota</taxon>
        <taxon>Gammaproteobacteria</taxon>
        <taxon>Cellvibrionales</taxon>
        <taxon>Porticoccaceae</taxon>
        <taxon>Porticoccus</taxon>
    </lineage>
</organism>
<evidence type="ECO:0000256" key="1">
    <source>
        <dbReference type="SAM" id="Phobius"/>
    </source>
</evidence>
<dbReference type="GO" id="GO:0005886">
    <property type="term" value="C:plasma membrane"/>
    <property type="evidence" value="ECO:0007669"/>
    <property type="project" value="TreeGrafter"/>
</dbReference>
<feature type="transmembrane region" description="Helical" evidence="1">
    <location>
        <begin position="177"/>
        <end position="196"/>
    </location>
</feature>
<feature type="transmembrane region" description="Helical" evidence="1">
    <location>
        <begin position="30"/>
        <end position="49"/>
    </location>
</feature>
<gene>
    <name evidence="3" type="primary">ccsA</name>
    <name evidence="3" type="ORF">Q8A57_05475</name>
</gene>
<dbReference type="PANTHER" id="PTHR38034:SF1">
    <property type="entry name" value="INNER MEMBRANE PROTEIN YPJD"/>
    <property type="match status" value="1"/>
</dbReference>
<reference evidence="3" key="1">
    <citation type="journal article" date="2010" name="Int. J. Syst. Evol. Microbiol.">
        <title>Porticoccus litoralis gen. nov., sp. nov., a gammaproteobacterium isolated from the Yellow Sea.</title>
        <authorList>
            <person name="Oh H.M."/>
            <person name="Kim H."/>
            <person name="Kim K.M."/>
            <person name="Min G.S."/>
            <person name="Cho J.C."/>
        </authorList>
    </citation>
    <scope>NUCLEOTIDE SEQUENCE</scope>
    <source>
        <strain evidence="3">DSM 25064</strain>
    </source>
</reference>
<dbReference type="Pfam" id="PF01578">
    <property type="entry name" value="Cytochrom_C_asm"/>
    <property type="match status" value="1"/>
</dbReference>
<evidence type="ECO:0000313" key="4">
    <source>
        <dbReference type="Proteomes" id="UP001178354"/>
    </source>
</evidence>
<keyword evidence="1" id="KW-0472">Membrane</keyword>
<dbReference type="Proteomes" id="UP001178354">
    <property type="component" value="Unassembled WGS sequence"/>
</dbReference>
<feature type="transmembrane region" description="Helical" evidence="1">
    <location>
        <begin position="61"/>
        <end position="82"/>
    </location>
</feature>
<keyword evidence="4" id="KW-1185">Reference proteome</keyword>
<evidence type="ECO:0000313" key="3">
    <source>
        <dbReference type="EMBL" id="MDP1520417.1"/>
    </source>
</evidence>
<keyword evidence="1" id="KW-1133">Transmembrane helix</keyword>
<keyword evidence="1" id="KW-0812">Transmembrane</keyword>
<reference evidence="3" key="2">
    <citation type="submission" date="2023-08" db="EMBL/GenBank/DDBJ databases">
        <authorList>
            <person name="Luo J."/>
        </authorList>
    </citation>
    <scope>NUCLEOTIDE SEQUENCE</scope>
    <source>
        <strain evidence="3">DSM 25064</strain>
    </source>
</reference>
<sequence>MFVATAAIAVYLCATLYQVLQLRQHPNLRVTPLFLVAAVAIALHGYVSLRWVFTAKGLDFSLFPMSTAISFTINLIVLISSFRKPVHNLFLLLFPLAAIILATTILVGSTHVPWQAVSAPIGTHIFISILAYSLMSIAALQAALLALQNWRLRHKRLGSWLQVVPPLQTMEALLFEVLWAGFILLTLSLITGFLFFEDFFAQHLAHKSVFALCSWLFYAILLWGRHMKGWRGNTAIRWTLIGFFAMVLAYWGSKFVIEVLLG</sequence>
<feature type="transmembrane region" description="Helical" evidence="1">
    <location>
        <begin position="208"/>
        <end position="224"/>
    </location>
</feature>
<protein>
    <submittedName>
        <fullName evidence="3">Cytochrome c biogenesis protein CcsA</fullName>
    </submittedName>
</protein>
<feature type="transmembrane region" description="Helical" evidence="1">
    <location>
        <begin position="6"/>
        <end position="23"/>
    </location>
</feature>
<dbReference type="GO" id="GO:0020037">
    <property type="term" value="F:heme binding"/>
    <property type="evidence" value="ECO:0007669"/>
    <property type="project" value="InterPro"/>
</dbReference>
<dbReference type="InterPro" id="IPR052372">
    <property type="entry name" value="YpjD/HemX"/>
</dbReference>
<comment type="caution">
    <text evidence="3">The sequence shown here is derived from an EMBL/GenBank/DDBJ whole genome shotgun (WGS) entry which is preliminary data.</text>
</comment>
<name>A0AAW8B3D2_9GAMM</name>
<evidence type="ECO:0000259" key="2">
    <source>
        <dbReference type="Pfam" id="PF01578"/>
    </source>
</evidence>
<feature type="transmembrane region" description="Helical" evidence="1">
    <location>
        <begin position="121"/>
        <end position="147"/>
    </location>
</feature>
<dbReference type="GO" id="GO:0017004">
    <property type="term" value="P:cytochrome complex assembly"/>
    <property type="evidence" value="ECO:0007669"/>
    <property type="project" value="InterPro"/>
</dbReference>
<feature type="domain" description="Cytochrome c assembly protein" evidence="2">
    <location>
        <begin position="35"/>
        <end position="260"/>
    </location>
</feature>
<proteinExistence type="predicted"/>
<dbReference type="EMBL" id="JAUUUU010000002">
    <property type="protein sequence ID" value="MDP1520417.1"/>
    <property type="molecule type" value="Genomic_DNA"/>
</dbReference>
<accession>A0AAW8B3D2</accession>
<dbReference type="RefSeq" id="WP_305169981.1">
    <property type="nucleotide sequence ID" value="NZ_JAUUUU010000002.1"/>
</dbReference>